<feature type="active site" description="Nucleophile" evidence="2">
    <location>
        <position position="146"/>
    </location>
</feature>
<dbReference type="InterPro" id="IPR000073">
    <property type="entry name" value="AB_hydrolase_1"/>
</dbReference>
<dbReference type="GO" id="GO:0016787">
    <property type="term" value="F:hydrolase activity"/>
    <property type="evidence" value="ECO:0007669"/>
    <property type="project" value="UniProtKB-KW"/>
</dbReference>
<keyword evidence="4" id="KW-0378">Hydrolase</keyword>
<dbReference type="OrthoDB" id="9800754at2"/>
<dbReference type="GO" id="GO:0009092">
    <property type="term" value="P:homoserine metabolic process"/>
    <property type="evidence" value="ECO:0007669"/>
    <property type="project" value="TreeGrafter"/>
</dbReference>
<dbReference type="STRING" id="523791.Kkor_1613"/>
<dbReference type="SUPFAM" id="SSF53474">
    <property type="entry name" value="alpha/beta-Hydrolases"/>
    <property type="match status" value="1"/>
</dbReference>
<dbReference type="KEGG" id="kko:Kkor_1613"/>
<dbReference type="PANTHER" id="PTHR32268">
    <property type="entry name" value="HOMOSERINE O-ACETYLTRANSFERASE"/>
    <property type="match status" value="1"/>
</dbReference>
<evidence type="ECO:0000313" key="5">
    <source>
        <dbReference type="Proteomes" id="UP000001231"/>
    </source>
</evidence>
<dbReference type="eggNOG" id="COG2021">
    <property type="taxonomic scope" value="Bacteria"/>
</dbReference>
<proteinExistence type="predicted"/>
<sequence>MSQQSAGLISDSNSQHWLSVSSRTPRHSVDFIDVGSVHIESLSLLHGGLIEDLEVHYNCYGSLQNPAIVVLGGISSSRNIHDWWGDLVGKGKAINLDQFCVIGIDYIVNQDSANPNLISPFDQAKAIGLVLEKLTLSKVEAIAGSSYGGMVALAFASLYPTKLNKLICIAAAHRNTQVSVAQRQIQQQILSLGIRTGEIKSAISIARELGFISYRSEQELENRFNPLRVINDQTLTFELVDYLKHHGEKFADQFDIERYHSLSQSIDLHKVNPKDIHAHALFVAIDSDRLVPAHLIKECADSCAGKSHIKTIHSSFGHDGFLLETEQLAECITPFLRNSL</sequence>
<dbReference type="RefSeq" id="WP_015780631.1">
    <property type="nucleotide sequence ID" value="NC_013166.1"/>
</dbReference>
<feature type="domain" description="AB hydrolase-1" evidence="3">
    <location>
        <begin position="66"/>
        <end position="313"/>
    </location>
</feature>
<dbReference type="InterPro" id="IPR029058">
    <property type="entry name" value="AB_hydrolase_fold"/>
</dbReference>
<dbReference type="GO" id="GO:0004414">
    <property type="term" value="F:homoserine O-acetyltransferase activity"/>
    <property type="evidence" value="ECO:0007669"/>
    <property type="project" value="TreeGrafter"/>
</dbReference>
<dbReference type="AlphaFoldDB" id="C7RCN3"/>
<protein>
    <submittedName>
        <fullName evidence="4">Alpha/beta hydrolase fold protein</fullName>
    </submittedName>
</protein>
<keyword evidence="1" id="KW-0808">Transferase</keyword>
<evidence type="ECO:0000256" key="2">
    <source>
        <dbReference type="PIRSR" id="PIRSR000443-1"/>
    </source>
</evidence>
<accession>C7RCN3</accession>
<dbReference type="InParanoid" id="C7RCN3"/>
<evidence type="ECO:0000259" key="3">
    <source>
        <dbReference type="Pfam" id="PF00561"/>
    </source>
</evidence>
<dbReference type="PIRSF" id="PIRSF000443">
    <property type="entry name" value="Homoser_Ac_trans"/>
    <property type="match status" value="1"/>
</dbReference>
<name>C7RCN3_KANKD</name>
<keyword evidence="5" id="KW-1185">Reference proteome</keyword>
<dbReference type="Pfam" id="PF00561">
    <property type="entry name" value="Abhydrolase_1"/>
    <property type="match status" value="1"/>
</dbReference>
<dbReference type="PANTHER" id="PTHR32268:SF11">
    <property type="entry name" value="HOMOSERINE O-ACETYLTRANSFERASE"/>
    <property type="match status" value="1"/>
</dbReference>
<evidence type="ECO:0000313" key="4">
    <source>
        <dbReference type="EMBL" id="ACV27025.1"/>
    </source>
</evidence>
<dbReference type="InterPro" id="IPR008220">
    <property type="entry name" value="HAT_MetX-like"/>
</dbReference>
<reference evidence="4 5" key="1">
    <citation type="journal article" date="2009" name="Stand. Genomic Sci.">
        <title>Complete genome sequence of Kangiella koreensis type strain (SW-125).</title>
        <authorList>
            <person name="Han C."/>
            <person name="Sikorski J."/>
            <person name="Lapidus A."/>
            <person name="Nolan M."/>
            <person name="Glavina Del Rio T."/>
            <person name="Tice H."/>
            <person name="Cheng J.F."/>
            <person name="Lucas S."/>
            <person name="Chen F."/>
            <person name="Copeland A."/>
            <person name="Ivanova N."/>
            <person name="Mavromatis K."/>
            <person name="Ovchinnikova G."/>
            <person name="Pati A."/>
            <person name="Bruce D."/>
            <person name="Goodwin L."/>
            <person name="Pitluck S."/>
            <person name="Chen A."/>
            <person name="Palaniappan K."/>
            <person name="Land M."/>
            <person name="Hauser L."/>
            <person name="Chang Y.J."/>
            <person name="Jeffries C.D."/>
            <person name="Chain P."/>
            <person name="Saunders E."/>
            <person name="Brettin T."/>
            <person name="Goker M."/>
            <person name="Tindall B.J."/>
            <person name="Bristow J."/>
            <person name="Eisen J.A."/>
            <person name="Markowitz V."/>
            <person name="Hugenholtz P."/>
            <person name="Kyrpides N.C."/>
            <person name="Klenk H.P."/>
            <person name="Detter J.C."/>
        </authorList>
    </citation>
    <scope>NUCLEOTIDE SEQUENCE [LARGE SCALE GENOMIC DNA]</scope>
    <source>
        <strain evidence="5">DSM 16069 / KCTC 12182 / SW-125</strain>
    </source>
</reference>
<dbReference type="GO" id="GO:0009086">
    <property type="term" value="P:methionine biosynthetic process"/>
    <property type="evidence" value="ECO:0007669"/>
    <property type="project" value="TreeGrafter"/>
</dbReference>
<evidence type="ECO:0000256" key="1">
    <source>
        <dbReference type="ARBA" id="ARBA00022679"/>
    </source>
</evidence>
<dbReference type="Proteomes" id="UP000001231">
    <property type="component" value="Chromosome"/>
</dbReference>
<dbReference type="EMBL" id="CP001707">
    <property type="protein sequence ID" value="ACV27025.1"/>
    <property type="molecule type" value="Genomic_DNA"/>
</dbReference>
<dbReference type="Gene3D" id="3.40.50.1820">
    <property type="entry name" value="alpha/beta hydrolase"/>
    <property type="match status" value="1"/>
</dbReference>
<dbReference type="NCBIfam" id="NF006449">
    <property type="entry name" value="PRK08775.1"/>
    <property type="match status" value="1"/>
</dbReference>
<dbReference type="HOGENOM" id="CLU_028760_3_0_6"/>
<gene>
    <name evidence="4" type="ordered locus">Kkor_1613</name>
</gene>
<feature type="active site" evidence="2">
    <location>
        <position position="318"/>
    </location>
</feature>
<feature type="active site" evidence="2">
    <location>
        <position position="288"/>
    </location>
</feature>
<organism evidence="4 5">
    <name type="scientific">Kangiella koreensis (strain DSM 16069 / JCM 12317 / KCTC 12182 / SW-125)</name>
    <dbReference type="NCBI Taxonomy" id="523791"/>
    <lineage>
        <taxon>Bacteria</taxon>
        <taxon>Pseudomonadati</taxon>
        <taxon>Pseudomonadota</taxon>
        <taxon>Gammaproteobacteria</taxon>
        <taxon>Kangiellales</taxon>
        <taxon>Kangiellaceae</taxon>
        <taxon>Kangiella</taxon>
    </lineage>
</organism>